<gene>
    <name evidence="2" type="ORF">VSH64_09335</name>
</gene>
<proteinExistence type="predicted"/>
<accession>A0ABZ1ID25</accession>
<dbReference type="EMBL" id="CP142149">
    <property type="protein sequence ID" value="WSE32307.1"/>
    <property type="molecule type" value="Genomic_DNA"/>
</dbReference>
<reference evidence="2 3" key="1">
    <citation type="journal article" date="2015" name="Int. J. Syst. Evol. Microbiol.">
        <title>Amycolatopsis rhabdoformis sp. nov., an actinomycete isolated from a tropical forest soil.</title>
        <authorList>
            <person name="Souza W.R."/>
            <person name="Silva R.E."/>
            <person name="Goodfellow M."/>
            <person name="Busarakam K."/>
            <person name="Figueiro F.S."/>
            <person name="Ferreira D."/>
            <person name="Rodrigues-Filho E."/>
            <person name="Moraes L.A.B."/>
            <person name="Zucchi T.D."/>
        </authorList>
    </citation>
    <scope>NUCLEOTIDE SEQUENCE [LARGE SCALE GENOMIC DNA]</scope>
    <source>
        <strain evidence="2 3">NCIMB 14900</strain>
    </source>
</reference>
<organism evidence="2 3">
    <name type="scientific">Amycolatopsis rhabdoformis</name>
    <dbReference type="NCBI Taxonomy" id="1448059"/>
    <lineage>
        <taxon>Bacteria</taxon>
        <taxon>Bacillati</taxon>
        <taxon>Actinomycetota</taxon>
        <taxon>Actinomycetes</taxon>
        <taxon>Pseudonocardiales</taxon>
        <taxon>Pseudonocardiaceae</taxon>
        <taxon>Amycolatopsis</taxon>
    </lineage>
</organism>
<name>A0ABZ1ID25_9PSEU</name>
<evidence type="ECO:0000256" key="1">
    <source>
        <dbReference type="SAM" id="MobiDB-lite"/>
    </source>
</evidence>
<sequence>MTVEDAVATRTEATPMTPRADPTGFARVPPALVAFVCTLFIREAPLRTSDALDDDHEGRS</sequence>
<feature type="region of interest" description="Disordered" evidence="1">
    <location>
        <begin position="1"/>
        <end position="24"/>
    </location>
</feature>
<dbReference type="RefSeq" id="WP_326835115.1">
    <property type="nucleotide sequence ID" value="NZ_CP142149.1"/>
</dbReference>
<evidence type="ECO:0000313" key="3">
    <source>
        <dbReference type="Proteomes" id="UP001330812"/>
    </source>
</evidence>
<protein>
    <submittedName>
        <fullName evidence="2">Uncharacterized protein</fullName>
    </submittedName>
</protein>
<dbReference type="Proteomes" id="UP001330812">
    <property type="component" value="Chromosome"/>
</dbReference>
<evidence type="ECO:0000313" key="2">
    <source>
        <dbReference type="EMBL" id="WSE32307.1"/>
    </source>
</evidence>
<keyword evidence="3" id="KW-1185">Reference proteome</keyword>